<organism evidence="2 3">
    <name type="scientific">Actinopolyspora mortivallis</name>
    <dbReference type="NCBI Taxonomy" id="33906"/>
    <lineage>
        <taxon>Bacteria</taxon>
        <taxon>Bacillati</taxon>
        <taxon>Actinomycetota</taxon>
        <taxon>Actinomycetes</taxon>
        <taxon>Actinopolysporales</taxon>
        <taxon>Actinopolysporaceae</taxon>
        <taxon>Actinopolyspora</taxon>
    </lineage>
</organism>
<dbReference type="Proteomes" id="UP000239352">
    <property type="component" value="Unassembled WGS sequence"/>
</dbReference>
<gene>
    <name evidence="2" type="ORF">CEP50_08595</name>
</gene>
<dbReference type="InterPro" id="IPR007278">
    <property type="entry name" value="DUF397"/>
</dbReference>
<dbReference type="InParanoid" id="A0A2T0GXI4"/>
<protein>
    <submittedName>
        <fullName evidence="2">DUF397 domain-containing protein</fullName>
    </submittedName>
</protein>
<reference evidence="2 3" key="1">
    <citation type="submission" date="2018-03" db="EMBL/GenBank/DDBJ databases">
        <title>Actinopolyspora mortivallis from Sahara, screening for active biomolecules.</title>
        <authorList>
            <person name="Selama O."/>
            <person name="Wellington E.M.H."/>
            <person name="Hacene H."/>
        </authorList>
    </citation>
    <scope>NUCLEOTIDE SEQUENCE [LARGE SCALE GENOMIC DNA]</scope>
    <source>
        <strain evidence="2 3">M5A</strain>
    </source>
</reference>
<keyword evidence="3" id="KW-1185">Reference proteome</keyword>
<comment type="caution">
    <text evidence="2">The sequence shown here is derived from an EMBL/GenBank/DDBJ whole genome shotgun (WGS) entry which is preliminary data.</text>
</comment>
<dbReference type="RefSeq" id="WP_106113404.1">
    <property type="nucleotide sequence ID" value="NZ_PVSR01000009.1"/>
</dbReference>
<evidence type="ECO:0000259" key="1">
    <source>
        <dbReference type="Pfam" id="PF04149"/>
    </source>
</evidence>
<dbReference type="AlphaFoldDB" id="A0A2T0GXI4"/>
<sequence>MPEANEHQELTWRTSSFSGGAENCVEVARDGSGWWLRDSKDRTGPAHHFSHARWKDFLLGVKSGALG</sequence>
<dbReference type="EMBL" id="PVSR01000009">
    <property type="protein sequence ID" value="PRW63826.1"/>
    <property type="molecule type" value="Genomic_DNA"/>
</dbReference>
<proteinExistence type="predicted"/>
<evidence type="ECO:0000313" key="3">
    <source>
        <dbReference type="Proteomes" id="UP000239352"/>
    </source>
</evidence>
<evidence type="ECO:0000313" key="2">
    <source>
        <dbReference type="EMBL" id="PRW63826.1"/>
    </source>
</evidence>
<feature type="domain" description="DUF397" evidence="1">
    <location>
        <begin position="10"/>
        <end position="62"/>
    </location>
</feature>
<dbReference type="STRING" id="1050202.GCA_000384035_00372"/>
<accession>A0A2T0GXI4</accession>
<name>A0A2T0GXI4_ACTMO</name>
<dbReference type="Pfam" id="PF04149">
    <property type="entry name" value="DUF397"/>
    <property type="match status" value="1"/>
</dbReference>